<dbReference type="InterPro" id="IPR050342">
    <property type="entry name" value="HMGB"/>
</dbReference>
<keyword evidence="16" id="KW-1185">Reference proteome</keyword>
<keyword evidence="6" id="KW-0391">Immunity</keyword>
<dbReference type="Gene3D" id="1.10.30.10">
    <property type="entry name" value="High mobility group box domain"/>
    <property type="match status" value="1"/>
</dbReference>
<evidence type="ECO:0000256" key="2">
    <source>
        <dbReference type="ARBA" id="ARBA00004613"/>
    </source>
</evidence>
<evidence type="ECO:0000256" key="8">
    <source>
        <dbReference type="ARBA" id="ARBA00023125"/>
    </source>
</evidence>
<feature type="domain" description="HMG box" evidence="14">
    <location>
        <begin position="1"/>
        <end position="60"/>
    </location>
</feature>
<evidence type="ECO:0000256" key="9">
    <source>
        <dbReference type="ARBA" id="ARBA00023157"/>
    </source>
</evidence>
<evidence type="ECO:0000256" key="12">
    <source>
        <dbReference type="PROSITE-ProRule" id="PRU00267"/>
    </source>
</evidence>
<organism evidence="15 16">
    <name type="scientific">Staurois parvus</name>
    <dbReference type="NCBI Taxonomy" id="386267"/>
    <lineage>
        <taxon>Eukaryota</taxon>
        <taxon>Metazoa</taxon>
        <taxon>Chordata</taxon>
        <taxon>Craniata</taxon>
        <taxon>Vertebrata</taxon>
        <taxon>Euteleostomi</taxon>
        <taxon>Amphibia</taxon>
        <taxon>Batrachia</taxon>
        <taxon>Anura</taxon>
        <taxon>Neobatrachia</taxon>
        <taxon>Ranoidea</taxon>
        <taxon>Ranidae</taxon>
        <taxon>Staurois</taxon>
    </lineage>
</organism>
<evidence type="ECO:0000256" key="13">
    <source>
        <dbReference type="SAM" id="MobiDB-lite"/>
    </source>
</evidence>
<evidence type="ECO:0000313" key="16">
    <source>
        <dbReference type="Proteomes" id="UP001162483"/>
    </source>
</evidence>
<dbReference type="Pfam" id="PF00505">
    <property type="entry name" value="HMG_box"/>
    <property type="match status" value="1"/>
</dbReference>
<dbReference type="Proteomes" id="UP001162483">
    <property type="component" value="Unassembled WGS sequence"/>
</dbReference>
<dbReference type="InterPro" id="IPR009071">
    <property type="entry name" value="HMG_box_dom"/>
</dbReference>
<sequence>MFCSEYRPHIKSENPGLSTGDTAKKLGELWAEQSPKDKQPYEQKAAKLNEKVIAAYQKNGNSDIGKKVPGRLAGSKKIEPEADKDEEGEEDKEKEDHEDDE</sequence>
<evidence type="ECO:0000256" key="5">
    <source>
        <dbReference type="ARBA" id="ARBA00022588"/>
    </source>
</evidence>
<dbReference type="SUPFAM" id="SSF47095">
    <property type="entry name" value="HMG-box"/>
    <property type="match status" value="1"/>
</dbReference>
<keyword evidence="4" id="KW-0964">Secreted</keyword>
<feature type="compositionally biased region" description="Acidic residues" evidence="13">
    <location>
        <begin position="82"/>
        <end position="101"/>
    </location>
</feature>
<dbReference type="PANTHER" id="PTHR48112:SF3">
    <property type="entry name" value="HIGH MOBILITY GROUP PROTEIN B2"/>
    <property type="match status" value="1"/>
</dbReference>
<name>A0ABN9GES1_9NEOB</name>
<evidence type="ECO:0000256" key="4">
    <source>
        <dbReference type="ARBA" id="ARBA00022525"/>
    </source>
</evidence>
<evidence type="ECO:0000256" key="10">
    <source>
        <dbReference type="ARBA" id="ARBA00023172"/>
    </source>
</evidence>
<accession>A0ABN9GES1</accession>
<protein>
    <recommendedName>
        <fullName evidence="14">HMG box domain-containing protein</fullName>
    </recommendedName>
</protein>
<feature type="DNA-binding region" description="HMG box" evidence="12">
    <location>
        <begin position="1"/>
        <end position="60"/>
    </location>
</feature>
<keyword evidence="12" id="KW-0539">Nucleus</keyword>
<dbReference type="SMART" id="SM00398">
    <property type="entry name" value="HMG"/>
    <property type="match status" value="1"/>
</dbReference>
<keyword evidence="8 12" id="KW-0238">DNA-binding</keyword>
<dbReference type="PROSITE" id="PS50118">
    <property type="entry name" value="HMG_BOX_2"/>
    <property type="match status" value="1"/>
</dbReference>
<evidence type="ECO:0000256" key="1">
    <source>
        <dbReference type="ARBA" id="ARBA00004496"/>
    </source>
</evidence>
<comment type="caution">
    <text evidence="15">The sequence shown here is derived from an EMBL/GenBank/DDBJ whole genome shotgun (WGS) entry which is preliminary data.</text>
</comment>
<dbReference type="PRINTS" id="PR00886">
    <property type="entry name" value="HIGHMOBLTY12"/>
</dbReference>
<evidence type="ECO:0000313" key="15">
    <source>
        <dbReference type="EMBL" id="CAI9606742.1"/>
    </source>
</evidence>
<evidence type="ECO:0000256" key="11">
    <source>
        <dbReference type="ARBA" id="ARBA00023198"/>
    </source>
</evidence>
<proteinExistence type="predicted"/>
<feature type="region of interest" description="Disordered" evidence="13">
    <location>
        <begin position="1"/>
        <end position="26"/>
    </location>
</feature>
<keyword evidence="9" id="KW-1015">Disulfide bond</keyword>
<keyword evidence="5" id="KW-0399">Innate immunity</keyword>
<comment type="subcellular location">
    <subcellularLocation>
        <location evidence="1">Cytoplasm</location>
    </subcellularLocation>
    <subcellularLocation>
        <location evidence="2">Secreted</location>
    </subcellularLocation>
</comment>
<keyword evidence="11" id="KW-0395">Inflammatory response</keyword>
<feature type="region of interest" description="Disordered" evidence="13">
    <location>
        <begin position="57"/>
        <end position="101"/>
    </location>
</feature>
<gene>
    <name evidence="15" type="ORF">SPARVUS_LOCUS13831162</name>
</gene>
<keyword evidence="10" id="KW-0233">DNA recombination</keyword>
<dbReference type="EMBL" id="CATNWA010018330">
    <property type="protein sequence ID" value="CAI9606742.1"/>
    <property type="molecule type" value="Genomic_DNA"/>
</dbReference>
<evidence type="ECO:0000256" key="6">
    <source>
        <dbReference type="ARBA" id="ARBA00022859"/>
    </source>
</evidence>
<dbReference type="InterPro" id="IPR036910">
    <property type="entry name" value="HMG_box_dom_sf"/>
</dbReference>
<keyword evidence="7" id="KW-0558">Oxidation</keyword>
<evidence type="ECO:0000256" key="3">
    <source>
        <dbReference type="ARBA" id="ARBA00022490"/>
    </source>
</evidence>
<keyword evidence="3" id="KW-0963">Cytoplasm</keyword>
<evidence type="ECO:0000256" key="7">
    <source>
        <dbReference type="ARBA" id="ARBA00023097"/>
    </source>
</evidence>
<evidence type="ECO:0000259" key="14">
    <source>
        <dbReference type="PROSITE" id="PS50118"/>
    </source>
</evidence>
<reference evidence="15" key="1">
    <citation type="submission" date="2023-05" db="EMBL/GenBank/DDBJ databases">
        <authorList>
            <person name="Stuckert A."/>
        </authorList>
    </citation>
    <scope>NUCLEOTIDE SEQUENCE</scope>
</reference>
<feature type="compositionally biased region" description="Basic and acidic residues" evidence="13">
    <location>
        <begin position="1"/>
        <end position="12"/>
    </location>
</feature>
<dbReference type="PANTHER" id="PTHR48112">
    <property type="entry name" value="HIGH MOBILITY GROUP PROTEIN DSP1"/>
    <property type="match status" value="1"/>
</dbReference>